<comment type="caution">
    <text evidence="2">The sequence shown here is derived from an EMBL/GenBank/DDBJ whole genome shotgun (WGS) entry which is preliminary data.</text>
</comment>
<organism evidence="2 3">
    <name type="scientific">Hibiscus sabdariffa</name>
    <name type="common">roselle</name>
    <dbReference type="NCBI Taxonomy" id="183260"/>
    <lineage>
        <taxon>Eukaryota</taxon>
        <taxon>Viridiplantae</taxon>
        <taxon>Streptophyta</taxon>
        <taxon>Embryophyta</taxon>
        <taxon>Tracheophyta</taxon>
        <taxon>Spermatophyta</taxon>
        <taxon>Magnoliopsida</taxon>
        <taxon>eudicotyledons</taxon>
        <taxon>Gunneridae</taxon>
        <taxon>Pentapetalae</taxon>
        <taxon>rosids</taxon>
        <taxon>malvids</taxon>
        <taxon>Malvales</taxon>
        <taxon>Malvaceae</taxon>
        <taxon>Malvoideae</taxon>
        <taxon>Hibiscus</taxon>
    </lineage>
</organism>
<sequence length="370" mass="39075">MSTDNPNSFQVPLLSGRPPDDCSGPDSAVHGKTVGLATASLEEQMDLDSASLPHADTNSVVGEGFGGVVPIVSLTCSGVDGTCSTPARPSFRDMLWFHHRNKVPPSTEERYGSWMQVVGRKHRPLLNCGVGNQGPTIAAPKGGSRFGALANLEQEDLQQQVAPASCIEPREAQVAAEPTGPCPAGNVALQSVAPSEHGMVSRETRDGPNLSKNNDVWAVQGVVPSSKKEVRQDDEAYSSGVAGKEGLRIASKVAAKDTMVVVPSSLQSDKHVVVCVVEEGSKRALKENNGRSLYGPIRTASAKGVSRSSAVSVNLNRKNSKLKSNDGSKQHVVVTDWAANLSTDLSKVGSTMMKGTSAEHNMSMELQRDV</sequence>
<feature type="region of interest" description="Disordered" evidence="1">
    <location>
        <begin position="1"/>
        <end position="31"/>
    </location>
</feature>
<dbReference type="EMBL" id="JBBPBM010000017">
    <property type="protein sequence ID" value="KAK8556832.1"/>
    <property type="molecule type" value="Genomic_DNA"/>
</dbReference>
<gene>
    <name evidence="2" type="ORF">V6N12_003223</name>
</gene>
<name>A0ABR2EBA3_9ROSI</name>
<evidence type="ECO:0000313" key="3">
    <source>
        <dbReference type="Proteomes" id="UP001472677"/>
    </source>
</evidence>
<keyword evidence="3" id="KW-1185">Reference proteome</keyword>
<feature type="region of interest" description="Disordered" evidence="1">
    <location>
        <begin position="194"/>
        <end position="213"/>
    </location>
</feature>
<protein>
    <submittedName>
        <fullName evidence="2">Uncharacterized protein</fullName>
    </submittedName>
</protein>
<accession>A0ABR2EBA3</accession>
<feature type="compositionally biased region" description="Polar residues" evidence="1">
    <location>
        <begin position="1"/>
        <end position="10"/>
    </location>
</feature>
<reference evidence="2 3" key="1">
    <citation type="journal article" date="2024" name="G3 (Bethesda)">
        <title>Genome assembly of Hibiscus sabdariffa L. provides insights into metabolisms of medicinal natural products.</title>
        <authorList>
            <person name="Kim T."/>
        </authorList>
    </citation>
    <scope>NUCLEOTIDE SEQUENCE [LARGE SCALE GENOMIC DNA]</scope>
    <source>
        <strain evidence="2">TK-2024</strain>
        <tissue evidence="2">Old leaves</tissue>
    </source>
</reference>
<evidence type="ECO:0000256" key="1">
    <source>
        <dbReference type="SAM" id="MobiDB-lite"/>
    </source>
</evidence>
<proteinExistence type="predicted"/>
<evidence type="ECO:0000313" key="2">
    <source>
        <dbReference type="EMBL" id="KAK8556832.1"/>
    </source>
</evidence>
<dbReference type="Proteomes" id="UP001472677">
    <property type="component" value="Unassembled WGS sequence"/>
</dbReference>